<dbReference type="InterPro" id="IPR011008">
    <property type="entry name" value="Dimeric_a/b-barrel"/>
</dbReference>
<keyword evidence="4" id="KW-1185">Reference proteome</keyword>
<accession>A0A917QAG3</accession>
<gene>
    <name evidence="3" type="ORF">GCM10011591_08920</name>
</gene>
<name>A0A917QAG3_9NOCA</name>
<evidence type="ECO:0000313" key="3">
    <source>
        <dbReference type="EMBL" id="GGK39474.1"/>
    </source>
</evidence>
<dbReference type="InterPro" id="IPR005545">
    <property type="entry name" value="YCII"/>
</dbReference>
<dbReference type="Pfam" id="PF03795">
    <property type="entry name" value="YCII"/>
    <property type="match status" value="1"/>
</dbReference>
<dbReference type="RefSeq" id="WP_188827501.1">
    <property type="nucleotide sequence ID" value="NZ_BMMW01000001.1"/>
</dbReference>
<dbReference type="PANTHER" id="PTHR37828">
    <property type="entry name" value="GSR2449 PROTEIN"/>
    <property type="match status" value="1"/>
</dbReference>
<comment type="similarity">
    <text evidence="1">Belongs to the YciI family.</text>
</comment>
<dbReference type="EMBL" id="BMMW01000001">
    <property type="protein sequence ID" value="GGK39474.1"/>
    <property type="molecule type" value="Genomic_DNA"/>
</dbReference>
<evidence type="ECO:0000259" key="2">
    <source>
        <dbReference type="Pfam" id="PF03795"/>
    </source>
</evidence>
<proteinExistence type="inferred from homology"/>
<protein>
    <recommendedName>
        <fullName evidence="2">YCII-related domain-containing protein</fullName>
    </recommendedName>
</protein>
<comment type="caution">
    <text evidence="3">The sequence shown here is derived from an EMBL/GenBank/DDBJ whole genome shotgun (WGS) entry which is preliminary data.</text>
</comment>
<sequence length="87" mass="9540">MRKYLVMAMRTPAFVDSVIEPHRDFLAKLLADGALFESGKFTDGSGGAYVIFAENLTAATELVQQDPLHLTGSSELTVYEWEITVSA</sequence>
<evidence type="ECO:0000313" key="4">
    <source>
        <dbReference type="Proteomes" id="UP000612956"/>
    </source>
</evidence>
<dbReference type="Proteomes" id="UP000612956">
    <property type="component" value="Unassembled WGS sequence"/>
</dbReference>
<feature type="domain" description="YCII-related" evidence="2">
    <location>
        <begin position="4"/>
        <end position="82"/>
    </location>
</feature>
<reference evidence="3" key="2">
    <citation type="submission" date="2020-09" db="EMBL/GenBank/DDBJ databases">
        <authorList>
            <person name="Sun Q."/>
            <person name="Zhou Y."/>
        </authorList>
    </citation>
    <scope>NUCLEOTIDE SEQUENCE</scope>
    <source>
        <strain evidence="3">CGMCC 4.7278</strain>
    </source>
</reference>
<evidence type="ECO:0000256" key="1">
    <source>
        <dbReference type="ARBA" id="ARBA00007689"/>
    </source>
</evidence>
<dbReference type="PANTHER" id="PTHR37828:SF1">
    <property type="entry name" value="YCII-RELATED DOMAIN-CONTAINING PROTEIN"/>
    <property type="match status" value="1"/>
</dbReference>
<reference evidence="3" key="1">
    <citation type="journal article" date="2014" name="Int. J. Syst. Evol. Microbiol.">
        <title>Complete genome sequence of Corynebacterium casei LMG S-19264T (=DSM 44701T), isolated from a smear-ripened cheese.</title>
        <authorList>
            <consortium name="US DOE Joint Genome Institute (JGI-PGF)"/>
            <person name="Walter F."/>
            <person name="Albersmeier A."/>
            <person name="Kalinowski J."/>
            <person name="Ruckert C."/>
        </authorList>
    </citation>
    <scope>NUCLEOTIDE SEQUENCE</scope>
    <source>
        <strain evidence="3">CGMCC 4.7278</strain>
    </source>
</reference>
<organism evidence="3 4">
    <name type="scientific">Nocardia camponoti</name>
    <dbReference type="NCBI Taxonomy" id="1616106"/>
    <lineage>
        <taxon>Bacteria</taxon>
        <taxon>Bacillati</taxon>
        <taxon>Actinomycetota</taxon>
        <taxon>Actinomycetes</taxon>
        <taxon>Mycobacteriales</taxon>
        <taxon>Nocardiaceae</taxon>
        <taxon>Nocardia</taxon>
    </lineage>
</organism>
<dbReference type="AlphaFoldDB" id="A0A917QAG3"/>
<dbReference type="SUPFAM" id="SSF54909">
    <property type="entry name" value="Dimeric alpha+beta barrel"/>
    <property type="match status" value="1"/>
</dbReference>